<gene>
    <name evidence="1" type="ORF">A9W98_13080</name>
</gene>
<dbReference type="EMBL" id="MAEM01000144">
    <property type="protein sequence ID" value="OBS02784.1"/>
    <property type="molecule type" value="Genomic_DNA"/>
</dbReference>
<comment type="caution">
    <text evidence="1">The sequence shown here is derived from an EMBL/GenBank/DDBJ whole genome shotgun (WGS) entry which is preliminary data.</text>
</comment>
<evidence type="ECO:0000313" key="1">
    <source>
        <dbReference type="EMBL" id="OBS02784.1"/>
    </source>
</evidence>
<protein>
    <submittedName>
        <fullName evidence="1">Uncharacterized protein</fullName>
    </submittedName>
</protein>
<evidence type="ECO:0000313" key="2">
    <source>
        <dbReference type="Proteomes" id="UP000093757"/>
    </source>
</evidence>
<sequence>MAEKLNAPTPLPEMAADTPTLLTAMAVSAEPLSAFRTKVAQRFTTLGDRVNRARTEFAHADAMLAAVITGSNIQEPPASMAVHL</sequence>
<dbReference type="AlphaFoldDB" id="A0A1A6BKN7"/>
<proteinExistence type="predicted"/>
<dbReference type="Proteomes" id="UP000093757">
    <property type="component" value="Unassembled WGS sequence"/>
</dbReference>
<accession>A0A1A6BKN7</accession>
<reference evidence="1 2" key="1">
    <citation type="submission" date="2016-06" db="EMBL/GenBank/DDBJ databases">
        <authorList>
            <person name="Kjaerup R.B."/>
            <person name="Dalgaard T.S."/>
            <person name="Juul-Madsen H.R."/>
        </authorList>
    </citation>
    <scope>NUCLEOTIDE SEQUENCE [LARGE SCALE GENOMIC DNA]</scope>
    <source>
        <strain evidence="1 2">1245752.6</strain>
    </source>
</reference>
<dbReference type="RefSeq" id="WP_065133074.1">
    <property type="nucleotide sequence ID" value="NZ_JANFXG010000085.1"/>
</dbReference>
<organism evidence="1 2">
    <name type="scientific">Mycobacterium gordonae</name>
    <dbReference type="NCBI Taxonomy" id="1778"/>
    <lineage>
        <taxon>Bacteria</taxon>
        <taxon>Bacillati</taxon>
        <taxon>Actinomycetota</taxon>
        <taxon>Actinomycetes</taxon>
        <taxon>Mycobacteriales</taxon>
        <taxon>Mycobacteriaceae</taxon>
        <taxon>Mycobacterium</taxon>
    </lineage>
</organism>
<name>A0A1A6BKN7_MYCGO</name>